<keyword evidence="7" id="KW-1185">Reference proteome</keyword>
<feature type="transmembrane region" description="Helical" evidence="5">
    <location>
        <begin position="6"/>
        <end position="25"/>
    </location>
</feature>
<name>A0ABP9BFK2_9SPHI</name>
<evidence type="ECO:0000313" key="6">
    <source>
        <dbReference type="EMBL" id="GAA4794898.1"/>
    </source>
</evidence>
<evidence type="ECO:0000256" key="3">
    <source>
        <dbReference type="ARBA" id="ARBA00022989"/>
    </source>
</evidence>
<gene>
    <name evidence="6" type="ORF">GCM10023231_24100</name>
</gene>
<sequence>MNGILWILQFIVAITFLYSGINKSIYSERKLVERGQTGVEGLPLTLIRFIGRSEILGSMGLILPSLLHLFPVLTVISAICLAIIMIPAALIHYRRNEPKNILTNAILFLMCVFIAYGRSI</sequence>
<organism evidence="6 7">
    <name type="scientific">Olivibacter ginsenosidimutans</name>
    <dbReference type="NCBI Taxonomy" id="1176537"/>
    <lineage>
        <taxon>Bacteria</taxon>
        <taxon>Pseudomonadati</taxon>
        <taxon>Bacteroidota</taxon>
        <taxon>Sphingobacteriia</taxon>
        <taxon>Sphingobacteriales</taxon>
        <taxon>Sphingobacteriaceae</taxon>
        <taxon>Olivibacter</taxon>
    </lineage>
</organism>
<reference evidence="7" key="1">
    <citation type="journal article" date="2019" name="Int. J. Syst. Evol. Microbiol.">
        <title>The Global Catalogue of Microorganisms (GCM) 10K type strain sequencing project: providing services to taxonomists for standard genome sequencing and annotation.</title>
        <authorList>
            <consortium name="The Broad Institute Genomics Platform"/>
            <consortium name="The Broad Institute Genome Sequencing Center for Infectious Disease"/>
            <person name="Wu L."/>
            <person name="Ma J."/>
        </authorList>
    </citation>
    <scope>NUCLEOTIDE SEQUENCE [LARGE SCALE GENOMIC DNA]</scope>
    <source>
        <strain evidence="7">JCM 18200</strain>
    </source>
</reference>
<evidence type="ECO:0000256" key="2">
    <source>
        <dbReference type="ARBA" id="ARBA00022692"/>
    </source>
</evidence>
<comment type="subcellular location">
    <subcellularLocation>
        <location evidence="1">Membrane</location>
        <topology evidence="1">Multi-pass membrane protein</topology>
    </subcellularLocation>
</comment>
<dbReference type="InterPro" id="IPR032808">
    <property type="entry name" value="DoxX"/>
</dbReference>
<keyword evidence="2 5" id="KW-0812">Transmembrane</keyword>
<dbReference type="RefSeq" id="WP_345232038.1">
    <property type="nucleotide sequence ID" value="NZ_BAABIQ010000036.1"/>
</dbReference>
<comment type="caution">
    <text evidence="6">The sequence shown here is derived from an EMBL/GenBank/DDBJ whole genome shotgun (WGS) entry which is preliminary data.</text>
</comment>
<dbReference type="EMBL" id="BAABIQ010000036">
    <property type="protein sequence ID" value="GAA4794898.1"/>
    <property type="molecule type" value="Genomic_DNA"/>
</dbReference>
<evidence type="ECO:0000256" key="5">
    <source>
        <dbReference type="SAM" id="Phobius"/>
    </source>
</evidence>
<dbReference type="Proteomes" id="UP001501411">
    <property type="component" value="Unassembled WGS sequence"/>
</dbReference>
<evidence type="ECO:0000256" key="4">
    <source>
        <dbReference type="ARBA" id="ARBA00023136"/>
    </source>
</evidence>
<dbReference type="Pfam" id="PF13564">
    <property type="entry name" value="DoxX_2"/>
    <property type="match status" value="1"/>
</dbReference>
<keyword evidence="3 5" id="KW-1133">Transmembrane helix</keyword>
<proteinExistence type="predicted"/>
<feature type="transmembrane region" description="Helical" evidence="5">
    <location>
        <begin position="101"/>
        <end position="119"/>
    </location>
</feature>
<keyword evidence="4 5" id="KW-0472">Membrane</keyword>
<accession>A0ABP9BFK2</accession>
<evidence type="ECO:0008006" key="8">
    <source>
        <dbReference type="Google" id="ProtNLM"/>
    </source>
</evidence>
<evidence type="ECO:0000256" key="1">
    <source>
        <dbReference type="ARBA" id="ARBA00004141"/>
    </source>
</evidence>
<evidence type="ECO:0000313" key="7">
    <source>
        <dbReference type="Proteomes" id="UP001501411"/>
    </source>
</evidence>
<protein>
    <recommendedName>
        <fullName evidence="8">DoxX family protein</fullName>
    </recommendedName>
</protein>
<feature type="transmembrane region" description="Helical" evidence="5">
    <location>
        <begin position="69"/>
        <end position="89"/>
    </location>
</feature>